<dbReference type="HOGENOM" id="CLU_1743385_0_0_1"/>
<evidence type="ECO:0000256" key="1">
    <source>
        <dbReference type="SAM" id="MobiDB-lite"/>
    </source>
</evidence>
<organism evidence="2 3">
    <name type="scientific">Oryza rufipogon</name>
    <name type="common">Brownbeard rice</name>
    <name type="synonym">Asian wild rice</name>
    <dbReference type="NCBI Taxonomy" id="4529"/>
    <lineage>
        <taxon>Eukaryota</taxon>
        <taxon>Viridiplantae</taxon>
        <taxon>Streptophyta</taxon>
        <taxon>Embryophyta</taxon>
        <taxon>Tracheophyta</taxon>
        <taxon>Spermatophyta</taxon>
        <taxon>Magnoliopsida</taxon>
        <taxon>Liliopsida</taxon>
        <taxon>Poales</taxon>
        <taxon>Poaceae</taxon>
        <taxon>BOP clade</taxon>
        <taxon>Oryzoideae</taxon>
        <taxon>Oryzeae</taxon>
        <taxon>Oryzinae</taxon>
        <taxon>Oryza</taxon>
    </lineage>
</organism>
<protein>
    <submittedName>
        <fullName evidence="2">Uncharacterized protein</fullName>
    </submittedName>
</protein>
<evidence type="ECO:0000313" key="2">
    <source>
        <dbReference type="EnsemblPlants" id="ORUFI03G26570.1"/>
    </source>
</evidence>
<dbReference type="Gramene" id="ORUFI03G26570.1">
    <property type="protein sequence ID" value="ORUFI03G26570.1"/>
    <property type="gene ID" value="ORUFI03G26570"/>
</dbReference>
<dbReference type="Proteomes" id="UP000008022">
    <property type="component" value="Unassembled WGS sequence"/>
</dbReference>
<accession>A0A0E0NY39</accession>
<evidence type="ECO:0000313" key="3">
    <source>
        <dbReference type="Proteomes" id="UP000008022"/>
    </source>
</evidence>
<feature type="region of interest" description="Disordered" evidence="1">
    <location>
        <begin position="69"/>
        <end position="111"/>
    </location>
</feature>
<name>A0A0E0NY39_ORYRU</name>
<dbReference type="AlphaFoldDB" id="A0A0E0NY39"/>
<sequence length="158" mass="15976">MRFPSPDPMEGRQRPHPPIHQICAKGKVVGGDAVASVMTAADQAEAMASAASTGDSGLSFARSNERGAVVAPTLFPPPDSASGKAAGSPPPDLVRGGGGSGSALSFARSSERGGNGLPTTAILLLSVPRLFSLSPASHCCSSPLHRGGAQPPVRRWLT</sequence>
<proteinExistence type="predicted"/>
<dbReference type="EnsemblPlants" id="ORUFI03G26570.1">
    <property type="protein sequence ID" value="ORUFI03G26570.1"/>
    <property type="gene ID" value="ORUFI03G26570"/>
</dbReference>
<reference evidence="3" key="1">
    <citation type="submission" date="2013-06" db="EMBL/GenBank/DDBJ databases">
        <authorList>
            <person name="Zhao Q."/>
        </authorList>
    </citation>
    <scope>NUCLEOTIDE SEQUENCE</scope>
    <source>
        <strain evidence="3">cv. W1943</strain>
    </source>
</reference>
<reference evidence="2" key="2">
    <citation type="submission" date="2015-06" db="UniProtKB">
        <authorList>
            <consortium name="EnsemblPlants"/>
        </authorList>
    </citation>
    <scope>IDENTIFICATION</scope>
</reference>
<keyword evidence="3" id="KW-1185">Reference proteome</keyword>
<dbReference type="OMA" id="DPMEGRQ"/>